<feature type="compositionally biased region" description="Basic and acidic residues" evidence="1">
    <location>
        <begin position="60"/>
        <end position="79"/>
    </location>
</feature>
<dbReference type="AlphaFoldDB" id="A0A835A6Q0"/>
<dbReference type="PANTHER" id="PTHR46951:SF2">
    <property type="entry name" value="BED-TYPE DOMAIN-CONTAINING PROTEIN"/>
    <property type="match status" value="1"/>
</dbReference>
<keyword evidence="3" id="KW-1185">Reference proteome</keyword>
<protein>
    <recommendedName>
        <fullName evidence="4">BED-type domain-containing protein</fullName>
    </recommendedName>
</protein>
<dbReference type="EMBL" id="JACEFO010003242">
    <property type="protein sequence ID" value="KAF8642977.1"/>
    <property type="molecule type" value="Genomic_DNA"/>
</dbReference>
<gene>
    <name evidence="2" type="ORF">HU200_067023</name>
</gene>
<dbReference type="Proteomes" id="UP000636709">
    <property type="component" value="Unassembled WGS sequence"/>
</dbReference>
<evidence type="ECO:0000313" key="3">
    <source>
        <dbReference type="Proteomes" id="UP000636709"/>
    </source>
</evidence>
<sequence length="79" mass="8836">MRGTKLPGQGFICAYCGFVNHGGGATRLRDHLGAIVGEVKQCNSVPRAVRDAIKALQKSTMEKKREKEQRKLRLERDLL</sequence>
<dbReference type="OrthoDB" id="686584at2759"/>
<comment type="caution">
    <text evidence="2">The sequence shown here is derived from an EMBL/GenBank/DDBJ whole genome shotgun (WGS) entry which is preliminary data.</text>
</comment>
<feature type="region of interest" description="Disordered" evidence="1">
    <location>
        <begin position="59"/>
        <end position="79"/>
    </location>
</feature>
<name>A0A835A6Q0_9POAL</name>
<reference evidence="2" key="1">
    <citation type="submission" date="2020-07" db="EMBL/GenBank/DDBJ databases">
        <title>Genome sequence and genetic diversity analysis of an under-domesticated orphan crop, white fonio (Digitaria exilis).</title>
        <authorList>
            <person name="Bennetzen J.L."/>
            <person name="Chen S."/>
            <person name="Ma X."/>
            <person name="Wang X."/>
            <person name="Yssel A.E.J."/>
            <person name="Chaluvadi S.R."/>
            <person name="Johnson M."/>
            <person name="Gangashetty P."/>
            <person name="Hamidou F."/>
            <person name="Sanogo M.D."/>
            <person name="Zwaenepoel A."/>
            <person name="Wallace J."/>
            <person name="Van De Peer Y."/>
            <person name="Van Deynze A."/>
        </authorList>
    </citation>
    <scope>NUCLEOTIDE SEQUENCE</scope>
    <source>
        <tissue evidence="2">Leaves</tissue>
    </source>
</reference>
<evidence type="ECO:0008006" key="4">
    <source>
        <dbReference type="Google" id="ProtNLM"/>
    </source>
</evidence>
<accession>A0A835A6Q0</accession>
<evidence type="ECO:0000313" key="2">
    <source>
        <dbReference type="EMBL" id="KAF8642977.1"/>
    </source>
</evidence>
<dbReference type="PANTHER" id="PTHR46951">
    <property type="entry name" value="BED-TYPE DOMAIN-CONTAINING PROTEIN"/>
    <property type="match status" value="1"/>
</dbReference>
<organism evidence="2 3">
    <name type="scientific">Digitaria exilis</name>
    <dbReference type="NCBI Taxonomy" id="1010633"/>
    <lineage>
        <taxon>Eukaryota</taxon>
        <taxon>Viridiplantae</taxon>
        <taxon>Streptophyta</taxon>
        <taxon>Embryophyta</taxon>
        <taxon>Tracheophyta</taxon>
        <taxon>Spermatophyta</taxon>
        <taxon>Magnoliopsida</taxon>
        <taxon>Liliopsida</taxon>
        <taxon>Poales</taxon>
        <taxon>Poaceae</taxon>
        <taxon>PACMAD clade</taxon>
        <taxon>Panicoideae</taxon>
        <taxon>Panicodae</taxon>
        <taxon>Paniceae</taxon>
        <taxon>Anthephorinae</taxon>
        <taxon>Digitaria</taxon>
    </lineage>
</organism>
<proteinExistence type="predicted"/>
<evidence type="ECO:0000256" key="1">
    <source>
        <dbReference type="SAM" id="MobiDB-lite"/>
    </source>
</evidence>